<dbReference type="GeneID" id="18929275"/>
<organism evidence="2">
    <name type="scientific">Melampsora larici-populina (strain 98AG31 / pathotype 3-4-7)</name>
    <name type="common">Poplar leaf rust fungus</name>
    <dbReference type="NCBI Taxonomy" id="747676"/>
    <lineage>
        <taxon>Eukaryota</taxon>
        <taxon>Fungi</taxon>
        <taxon>Dikarya</taxon>
        <taxon>Basidiomycota</taxon>
        <taxon>Pucciniomycotina</taxon>
        <taxon>Pucciniomycetes</taxon>
        <taxon>Pucciniales</taxon>
        <taxon>Melampsoraceae</taxon>
        <taxon>Melampsora</taxon>
    </lineage>
</organism>
<dbReference type="KEGG" id="mlr:MELLADRAFT_59038"/>
<dbReference type="AlphaFoldDB" id="F4R6U4"/>
<gene>
    <name evidence="1" type="ORF">MELLADRAFT_59038</name>
</gene>
<name>F4R6U4_MELLP</name>
<accession>F4R6U4</accession>
<dbReference type="RefSeq" id="XP_007404769.1">
    <property type="nucleotide sequence ID" value="XM_007404707.1"/>
</dbReference>
<reference evidence="2" key="1">
    <citation type="journal article" date="2011" name="Proc. Natl. Acad. Sci. U.S.A.">
        <title>Obligate biotrophy features unraveled by the genomic analysis of rust fungi.</title>
        <authorList>
            <person name="Duplessis S."/>
            <person name="Cuomo C.A."/>
            <person name="Lin Y.-C."/>
            <person name="Aerts A."/>
            <person name="Tisserant E."/>
            <person name="Veneault-Fourrey C."/>
            <person name="Joly D.L."/>
            <person name="Hacquard S."/>
            <person name="Amselem J."/>
            <person name="Cantarel B.L."/>
            <person name="Chiu R."/>
            <person name="Coutinho P.M."/>
            <person name="Feau N."/>
            <person name="Field M."/>
            <person name="Frey P."/>
            <person name="Gelhaye E."/>
            <person name="Goldberg J."/>
            <person name="Grabherr M.G."/>
            <person name="Kodira C.D."/>
            <person name="Kohler A."/>
            <person name="Kuees U."/>
            <person name="Lindquist E.A."/>
            <person name="Lucas S.M."/>
            <person name="Mago R."/>
            <person name="Mauceli E."/>
            <person name="Morin E."/>
            <person name="Murat C."/>
            <person name="Pangilinan J.L."/>
            <person name="Park R."/>
            <person name="Pearson M."/>
            <person name="Quesneville H."/>
            <person name="Rouhier N."/>
            <person name="Sakthikumar S."/>
            <person name="Salamov A.A."/>
            <person name="Schmutz J."/>
            <person name="Selles B."/>
            <person name="Shapiro H."/>
            <person name="Tanguay P."/>
            <person name="Tuskan G.A."/>
            <person name="Henrissat B."/>
            <person name="Van de Peer Y."/>
            <person name="Rouze P."/>
            <person name="Ellis J.G."/>
            <person name="Dodds P.N."/>
            <person name="Schein J.E."/>
            <person name="Zhong S."/>
            <person name="Hamelin R.C."/>
            <person name="Grigoriev I.V."/>
            <person name="Szabo L.J."/>
            <person name="Martin F."/>
        </authorList>
    </citation>
    <scope>NUCLEOTIDE SEQUENCE [LARGE SCALE GENOMIC DNA]</scope>
    <source>
        <strain evidence="2">98AG31 / pathotype 3-4-7</strain>
    </source>
</reference>
<dbReference type="VEuPathDB" id="FungiDB:MELLADRAFT_59038"/>
<keyword evidence="2" id="KW-1185">Reference proteome</keyword>
<dbReference type="InParanoid" id="F4R6U4"/>
<dbReference type="Proteomes" id="UP000001072">
    <property type="component" value="Unassembled WGS sequence"/>
</dbReference>
<sequence>MPKGTAQSRLPPERRGLPVEFGRAYWTFMSINSTQGRIAILPNIDLDILPIACLKAIEVYYENVAEGIEPIFEPIKATFEGYFTAAFTEQIQPNVLQMELPNLRLRGINYIYEESSDLSWLDSPMLQNLRTMVIFHSVTETCVEGSSGTSRIQNLSRRIKIRYIFFVGGSDRKMGPKKAKAFESHGVQCYILFYLP</sequence>
<protein>
    <submittedName>
        <fullName evidence="1">Uncharacterized protein</fullName>
    </submittedName>
</protein>
<dbReference type="EMBL" id="GL883091">
    <property type="protein sequence ID" value="EGG12394.1"/>
    <property type="molecule type" value="Genomic_DNA"/>
</dbReference>
<proteinExistence type="predicted"/>
<dbReference type="HOGENOM" id="CLU_1390503_0_0_1"/>
<evidence type="ECO:0000313" key="2">
    <source>
        <dbReference type="Proteomes" id="UP000001072"/>
    </source>
</evidence>
<evidence type="ECO:0000313" key="1">
    <source>
        <dbReference type="EMBL" id="EGG12394.1"/>
    </source>
</evidence>